<protein>
    <submittedName>
        <fullName evidence="2">Uncharacterized protein</fullName>
    </submittedName>
</protein>
<feature type="transmembrane region" description="Helical" evidence="1">
    <location>
        <begin position="64"/>
        <end position="81"/>
    </location>
</feature>
<sequence>MRSAPGLQTVRVSTKRGWTRQMRVWKKDARAVLSVLTALLLLAQPVVGFEFSDPRDDSWTEVDKIAHFVLFASASAIGYGLERTMTPETRYSDGEIAALIAAETLACALAIELVQGMFARDGDGFSWKDMTVNVVAIGAGLALAKPLAKYNPDFLGGAPFERELRGQDHDP</sequence>
<dbReference type="AlphaFoldDB" id="A0A0S7WT48"/>
<keyword evidence="1" id="KW-0812">Transmembrane</keyword>
<evidence type="ECO:0000313" key="2">
    <source>
        <dbReference type="EMBL" id="KPJ53334.1"/>
    </source>
</evidence>
<evidence type="ECO:0000313" key="3">
    <source>
        <dbReference type="Proteomes" id="UP000052008"/>
    </source>
</evidence>
<keyword evidence="1" id="KW-1133">Transmembrane helix</keyword>
<proteinExistence type="predicted"/>
<dbReference type="EMBL" id="LIZS01000022">
    <property type="protein sequence ID" value="KPJ53334.1"/>
    <property type="molecule type" value="Genomic_DNA"/>
</dbReference>
<keyword evidence="1" id="KW-0472">Membrane</keyword>
<comment type="caution">
    <text evidence="2">The sequence shown here is derived from an EMBL/GenBank/DDBJ whole genome shotgun (WGS) entry which is preliminary data.</text>
</comment>
<gene>
    <name evidence="2" type="ORF">AMJ39_05125</name>
</gene>
<evidence type="ECO:0000256" key="1">
    <source>
        <dbReference type="SAM" id="Phobius"/>
    </source>
</evidence>
<accession>A0A0S7WT48</accession>
<reference evidence="2 3" key="1">
    <citation type="journal article" date="2015" name="Microbiome">
        <title>Genomic resolution of linkages in carbon, nitrogen, and sulfur cycling among widespread estuary sediment bacteria.</title>
        <authorList>
            <person name="Baker B.J."/>
            <person name="Lazar C.S."/>
            <person name="Teske A.P."/>
            <person name="Dick G.J."/>
        </authorList>
    </citation>
    <scope>NUCLEOTIDE SEQUENCE [LARGE SCALE GENOMIC DNA]</scope>
    <source>
        <strain evidence="2">DG_24</strain>
    </source>
</reference>
<name>A0A0S7WT48_UNCT6</name>
<organism evidence="2 3">
    <name type="scientific">candidate division TA06 bacterium DG_24</name>
    <dbReference type="NCBI Taxonomy" id="1703770"/>
    <lineage>
        <taxon>Bacteria</taxon>
        <taxon>Bacteria division TA06</taxon>
    </lineage>
</organism>
<dbReference type="Proteomes" id="UP000052008">
    <property type="component" value="Unassembled WGS sequence"/>
</dbReference>